<keyword evidence="6" id="KW-0479">Metal-binding</keyword>
<dbReference type="InterPro" id="IPR036425">
    <property type="entry name" value="MoaB/Mog-like_dom_sf"/>
</dbReference>
<dbReference type="AlphaFoldDB" id="A0A271KJ73"/>
<evidence type="ECO:0000259" key="7">
    <source>
        <dbReference type="SMART" id="SM00852"/>
    </source>
</evidence>
<evidence type="ECO:0000313" key="9">
    <source>
        <dbReference type="Proteomes" id="UP000215931"/>
    </source>
</evidence>
<dbReference type="EMBL" id="NPKH01000020">
    <property type="protein sequence ID" value="PAP95065.1"/>
    <property type="molecule type" value="Genomic_DNA"/>
</dbReference>
<dbReference type="Gene3D" id="2.40.340.10">
    <property type="entry name" value="MoeA, C-terminal, domain IV"/>
    <property type="match status" value="1"/>
</dbReference>
<name>A0A271KJ73_9HYPH</name>
<dbReference type="UniPathway" id="UPA00344"/>
<evidence type="ECO:0000256" key="4">
    <source>
        <dbReference type="ARBA" id="ARBA00023150"/>
    </source>
</evidence>
<dbReference type="OrthoDB" id="8435302at2"/>
<dbReference type="Gene3D" id="3.40.980.10">
    <property type="entry name" value="MoaB/Mog-like domain"/>
    <property type="match status" value="1"/>
</dbReference>
<dbReference type="RefSeq" id="WP_095518955.1">
    <property type="nucleotide sequence ID" value="NZ_NPKH01000020.1"/>
</dbReference>
<dbReference type="InterPro" id="IPR001453">
    <property type="entry name" value="MoaB/Mog_dom"/>
</dbReference>
<dbReference type="Gene3D" id="2.170.190.11">
    <property type="entry name" value="Molybdopterin biosynthesis moea protein, domain 3"/>
    <property type="match status" value="1"/>
</dbReference>
<dbReference type="PROSITE" id="PS01078">
    <property type="entry name" value="MOCF_BIOSYNTHESIS_1"/>
    <property type="match status" value="1"/>
</dbReference>
<evidence type="ECO:0000256" key="2">
    <source>
        <dbReference type="ARBA" id="ARBA00005046"/>
    </source>
</evidence>
<dbReference type="GO" id="GO:0005829">
    <property type="term" value="C:cytosol"/>
    <property type="evidence" value="ECO:0007669"/>
    <property type="project" value="TreeGrafter"/>
</dbReference>
<dbReference type="SMART" id="SM00852">
    <property type="entry name" value="MoCF_biosynth"/>
    <property type="match status" value="1"/>
</dbReference>
<evidence type="ECO:0000256" key="3">
    <source>
        <dbReference type="ARBA" id="ARBA00010763"/>
    </source>
</evidence>
<comment type="similarity">
    <text evidence="3 6">Belongs to the MoeA family.</text>
</comment>
<dbReference type="Gene3D" id="3.90.105.10">
    <property type="entry name" value="Molybdopterin biosynthesis moea protein, domain 2"/>
    <property type="match status" value="1"/>
</dbReference>
<evidence type="ECO:0000256" key="6">
    <source>
        <dbReference type="RuleBase" id="RU365090"/>
    </source>
</evidence>
<sequence length="376" mass="38445">MMRMQPSLGALTGLEAALAALLDGVVPVAPTLLPLYQTLGKIGAAMPPLVHAQPTRDTAKTDGWACRALDLAGASAYSPLPLMAIPVWVEAGVAMPEGCDCVLDADLIDCSGPMPQALGEAAPGQGVRRAGEDMEAGRPLIIAGHRLSAADLLALRSVGIGEIAVRAPQLRLIDLAAPASDTLTGHFIADLARASGATVFDIETVTRDARSVAQALASAAGDLIILIGGTGAGRADATADVLAARGALIAHNIALQPGRTAAIGRLDAVPIIALPGAPDQAFAAFLALVQPTIDRLSGRSARRQTVLALERKISSTVGLAEIVLLKQEQDRWAPLAIGDFSLDAIRMADAWLAIPGGSEGCAAGTAVGAFVFDDPR</sequence>
<dbReference type="PANTHER" id="PTHR10192:SF5">
    <property type="entry name" value="GEPHYRIN"/>
    <property type="match status" value="1"/>
</dbReference>
<comment type="catalytic activity">
    <reaction evidence="5">
        <text>adenylyl-molybdopterin + molybdate = Mo-molybdopterin + AMP + H(+)</text>
        <dbReference type="Rhea" id="RHEA:35047"/>
        <dbReference type="ChEBI" id="CHEBI:15378"/>
        <dbReference type="ChEBI" id="CHEBI:36264"/>
        <dbReference type="ChEBI" id="CHEBI:62727"/>
        <dbReference type="ChEBI" id="CHEBI:71302"/>
        <dbReference type="ChEBI" id="CHEBI:456215"/>
        <dbReference type="EC" id="2.10.1.1"/>
    </reaction>
</comment>
<reference evidence="8 9" key="1">
    <citation type="submission" date="2017-08" db="EMBL/GenBank/DDBJ databases">
        <title>Mesorhizobium wenxinae sp. nov., a novel rhizobial species isolated from root nodules of chickpea (Cicer arietinum L.).</title>
        <authorList>
            <person name="Zhang J."/>
        </authorList>
    </citation>
    <scope>NUCLEOTIDE SEQUENCE [LARGE SCALE GENOMIC DNA]</scope>
    <source>
        <strain evidence="9">WYCCWR 10019</strain>
    </source>
</reference>
<dbReference type="SUPFAM" id="SSF63882">
    <property type="entry name" value="MoeA N-terminal region -like"/>
    <property type="match status" value="1"/>
</dbReference>
<evidence type="ECO:0000256" key="1">
    <source>
        <dbReference type="ARBA" id="ARBA00002901"/>
    </source>
</evidence>
<dbReference type="InterPro" id="IPR038987">
    <property type="entry name" value="MoeA-like"/>
</dbReference>
<keyword evidence="9" id="KW-1185">Reference proteome</keyword>
<evidence type="ECO:0000256" key="5">
    <source>
        <dbReference type="ARBA" id="ARBA00047317"/>
    </source>
</evidence>
<feature type="domain" description="MoaB/Mog" evidence="7">
    <location>
        <begin position="175"/>
        <end position="295"/>
    </location>
</feature>
<comment type="caution">
    <text evidence="8">The sequence shown here is derived from an EMBL/GenBank/DDBJ whole genome shotgun (WGS) entry which is preliminary data.</text>
</comment>
<dbReference type="EC" id="2.10.1.1" evidence="6"/>
<comment type="cofactor">
    <cofactor evidence="6">
        <name>Mg(2+)</name>
        <dbReference type="ChEBI" id="CHEBI:18420"/>
    </cofactor>
</comment>
<dbReference type="GO" id="GO:0006777">
    <property type="term" value="P:Mo-molybdopterin cofactor biosynthetic process"/>
    <property type="evidence" value="ECO:0007669"/>
    <property type="project" value="UniProtKB-UniRule"/>
</dbReference>
<dbReference type="InterPro" id="IPR036688">
    <property type="entry name" value="MoeA_C_domain_IV_sf"/>
</dbReference>
<dbReference type="GO" id="GO:0046872">
    <property type="term" value="F:metal ion binding"/>
    <property type="evidence" value="ECO:0007669"/>
    <property type="project" value="UniProtKB-UniRule"/>
</dbReference>
<dbReference type="Proteomes" id="UP000215931">
    <property type="component" value="Unassembled WGS sequence"/>
</dbReference>
<dbReference type="InterPro" id="IPR008284">
    <property type="entry name" value="MoCF_biosynth_CS"/>
</dbReference>
<proteinExistence type="inferred from homology"/>
<protein>
    <recommendedName>
        <fullName evidence="6">Molybdopterin molybdenumtransferase</fullName>
        <ecNumber evidence="6">2.10.1.1</ecNumber>
    </recommendedName>
</protein>
<comment type="function">
    <text evidence="1 6">Catalyzes the insertion of molybdate into adenylated molybdopterin with the concomitant release of AMP.</text>
</comment>
<comment type="pathway">
    <text evidence="2 6">Cofactor biosynthesis; molybdopterin biosynthesis.</text>
</comment>
<dbReference type="Pfam" id="PF03453">
    <property type="entry name" value="MoeA_N"/>
    <property type="match status" value="1"/>
</dbReference>
<gene>
    <name evidence="8" type="ORF">CIT31_13330</name>
</gene>
<dbReference type="SUPFAM" id="SSF53218">
    <property type="entry name" value="Molybdenum cofactor biosynthesis proteins"/>
    <property type="match status" value="1"/>
</dbReference>
<keyword evidence="4 6" id="KW-0501">Molybdenum cofactor biosynthesis</keyword>
<dbReference type="InterPro" id="IPR036135">
    <property type="entry name" value="MoeA_linker/N_sf"/>
</dbReference>
<dbReference type="PANTHER" id="PTHR10192">
    <property type="entry name" value="MOLYBDOPTERIN BIOSYNTHESIS PROTEIN"/>
    <property type="match status" value="1"/>
</dbReference>
<keyword evidence="6" id="KW-0460">Magnesium</keyword>
<dbReference type="GO" id="GO:0061599">
    <property type="term" value="F:molybdopterin molybdotransferase activity"/>
    <property type="evidence" value="ECO:0007669"/>
    <property type="project" value="UniProtKB-UniRule"/>
</dbReference>
<dbReference type="InterPro" id="IPR005110">
    <property type="entry name" value="MoeA_linker/N"/>
</dbReference>
<evidence type="ECO:0000313" key="8">
    <source>
        <dbReference type="EMBL" id="PAP95065.1"/>
    </source>
</evidence>
<keyword evidence="6" id="KW-0808">Transferase</keyword>
<dbReference type="Pfam" id="PF00994">
    <property type="entry name" value="MoCF_biosynth"/>
    <property type="match status" value="1"/>
</dbReference>
<keyword evidence="6" id="KW-0500">Molybdenum</keyword>
<accession>A0A271KJ73</accession>
<organism evidence="8 9">
    <name type="scientific">Mesorhizobium wenxiniae</name>
    <dbReference type="NCBI Taxonomy" id="2014805"/>
    <lineage>
        <taxon>Bacteria</taxon>
        <taxon>Pseudomonadati</taxon>
        <taxon>Pseudomonadota</taxon>
        <taxon>Alphaproteobacteria</taxon>
        <taxon>Hyphomicrobiales</taxon>
        <taxon>Phyllobacteriaceae</taxon>
        <taxon>Mesorhizobium</taxon>
    </lineage>
</organism>